<reference evidence="1 2" key="1">
    <citation type="submission" date="2020-02" db="EMBL/GenBank/DDBJ databases">
        <authorList>
            <person name="Hogendoorn C."/>
        </authorList>
    </citation>
    <scope>NUCLEOTIDE SEQUENCE [LARGE SCALE GENOMIC DNA]</scope>
    <source>
        <strain evidence="1">METHB21</strain>
    </source>
</reference>
<evidence type="ECO:0000313" key="2">
    <source>
        <dbReference type="Proteomes" id="UP000494216"/>
    </source>
</evidence>
<dbReference type="AlphaFoldDB" id="A0A8S0XFZ5"/>
<dbReference type="SUPFAM" id="SSF56300">
    <property type="entry name" value="Metallo-dependent phosphatases"/>
    <property type="match status" value="1"/>
</dbReference>
<dbReference type="RefSeq" id="WP_174625630.1">
    <property type="nucleotide sequence ID" value="NZ_CADCXN010000055.1"/>
</dbReference>
<keyword evidence="2" id="KW-1185">Reference proteome</keyword>
<accession>A0A8S0XFZ5</accession>
<evidence type="ECO:0000313" key="1">
    <source>
        <dbReference type="EMBL" id="CAA9890717.1"/>
    </source>
</evidence>
<dbReference type="PANTHER" id="PTHR30337">
    <property type="entry name" value="COMPONENT OF ATP-DEPENDENT DSDNA EXONUCLEASE"/>
    <property type="match status" value="1"/>
</dbReference>
<sequence length="172" mass="18766">MGGLLRDDQGGIDWDRLIVPFTNKAREVKAWCGAMAFLRNADLPACEQGCNSLIAGASTLYTQLIAQLQKKSTGESLSLTGHCYRVNGCLSELSERKILGGNQHALPAELFPDAIAYVALGHLHLAQQVGANEHIRYSGSPIPLAFDEAGYPHQIVQVDIKAGRPARRNFRR</sequence>
<dbReference type="EMBL" id="CADCXN010000055">
    <property type="protein sequence ID" value="CAA9890717.1"/>
    <property type="molecule type" value="Genomic_DNA"/>
</dbReference>
<dbReference type="InterPro" id="IPR050535">
    <property type="entry name" value="DNA_Repair-Maintenance_Comp"/>
</dbReference>
<gene>
    <name evidence="1" type="ORF">METHB2_270047</name>
</gene>
<dbReference type="Proteomes" id="UP000494216">
    <property type="component" value="Unassembled WGS sequence"/>
</dbReference>
<protein>
    <submittedName>
        <fullName evidence="1">Nuclease SbcCD subunit D</fullName>
    </submittedName>
</protein>
<dbReference type="InterPro" id="IPR029052">
    <property type="entry name" value="Metallo-depent_PP-like"/>
</dbReference>
<organism evidence="1 2">
    <name type="scientific">Candidatus Methylobacter favarea</name>
    <dbReference type="NCBI Taxonomy" id="2707345"/>
    <lineage>
        <taxon>Bacteria</taxon>
        <taxon>Pseudomonadati</taxon>
        <taxon>Pseudomonadota</taxon>
        <taxon>Gammaproteobacteria</taxon>
        <taxon>Methylococcales</taxon>
        <taxon>Methylococcaceae</taxon>
        <taxon>Methylobacter</taxon>
    </lineage>
</organism>
<proteinExistence type="predicted"/>
<dbReference type="PANTHER" id="PTHR30337:SF0">
    <property type="entry name" value="NUCLEASE SBCCD SUBUNIT D"/>
    <property type="match status" value="1"/>
</dbReference>
<dbReference type="Gene3D" id="3.60.21.10">
    <property type="match status" value="1"/>
</dbReference>
<comment type="caution">
    <text evidence="1">The sequence shown here is derived from an EMBL/GenBank/DDBJ whole genome shotgun (WGS) entry which is preliminary data.</text>
</comment>
<name>A0A8S0XFZ5_9GAMM</name>